<dbReference type="EMBL" id="DS268110">
    <property type="protein sequence ID" value="KMM66937.1"/>
    <property type="molecule type" value="Genomic_DNA"/>
</dbReference>
<evidence type="ECO:0000313" key="2">
    <source>
        <dbReference type="EMBL" id="KMM66937.1"/>
    </source>
</evidence>
<name>A0A0J6I694_COCPO</name>
<dbReference type="CDD" id="cd00167">
    <property type="entry name" value="SANT"/>
    <property type="match status" value="1"/>
</dbReference>
<feature type="region of interest" description="Disordered" evidence="1">
    <location>
        <begin position="1"/>
        <end position="77"/>
    </location>
</feature>
<evidence type="ECO:0000313" key="3">
    <source>
        <dbReference type="Proteomes" id="UP000054567"/>
    </source>
</evidence>
<feature type="compositionally biased region" description="Basic residues" evidence="1">
    <location>
        <begin position="242"/>
        <end position="253"/>
    </location>
</feature>
<accession>A0A0J6I694</accession>
<organism evidence="2 3">
    <name type="scientific">Coccidioides posadasii RMSCC 3488</name>
    <dbReference type="NCBI Taxonomy" id="454284"/>
    <lineage>
        <taxon>Eukaryota</taxon>
        <taxon>Fungi</taxon>
        <taxon>Dikarya</taxon>
        <taxon>Ascomycota</taxon>
        <taxon>Pezizomycotina</taxon>
        <taxon>Eurotiomycetes</taxon>
        <taxon>Eurotiomycetidae</taxon>
        <taxon>Onygenales</taxon>
        <taxon>Onygenaceae</taxon>
        <taxon>Coccidioides</taxon>
    </lineage>
</organism>
<dbReference type="VEuPathDB" id="FungiDB:CPAG_03273"/>
<feature type="compositionally biased region" description="Low complexity" evidence="1">
    <location>
        <begin position="52"/>
        <end position="65"/>
    </location>
</feature>
<reference evidence="3" key="2">
    <citation type="journal article" date="2009" name="Genome Res.">
        <title>Comparative genomic analyses of the human fungal pathogens Coccidioides and their relatives.</title>
        <authorList>
            <person name="Sharpton T.J."/>
            <person name="Stajich J.E."/>
            <person name="Rounsley S.D."/>
            <person name="Gardner M.J."/>
            <person name="Wortman J.R."/>
            <person name="Jordar V.S."/>
            <person name="Maiti R."/>
            <person name="Kodira C.D."/>
            <person name="Neafsey D.E."/>
            <person name="Zeng Q."/>
            <person name="Hung C.-Y."/>
            <person name="McMahan C."/>
            <person name="Muszewska A."/>
            <person name="Grynberg M."/>
            <person name="Mandel M.A."/>
            <person name="Kellner E.M."/>
            <person name="Barker B.M."/>
            <person name="Galgiani J.N."/>
            <person name="Orbach M.J."/>
            <person name="Kirkland T.N."/>
            <person name="Cole G.T."/>
            <person name="Henn M.R."/>
            <person name="Birren B.W."/>
            <person name="Taylor J.W."/>
        </authorList>
    </citation>
    <scope>NUCLEOTIDE SEQUENCE [LARGE SCALE GENOMIC DNA]</scope>
    <source>
        <strain evidence="3">RMSCC 3488</strain>
    </source>
</reference>
<reference evidence="2 3" key="1">
    <citation type="submission" date="2007-06" db="EMBL/GenBank/DDBJ databases">
        <title>The Genome Sequence of Coccidioides posadasii RMSCC_3488.</title>
        <authorList>
            <consortium name="Coccidioides Genome Resources Consortium"/>
            <consortium name="The Broad Institute Genome Sequencing Platform"/>
            <person name="Henn M.R."/>
            <person name="Sykes S."/>
            <person name="Young S."/>
            <person name="Jaffe D."/>
            <person name="Berlin A."/>
            <person name="Alvarez P."/>
            <person name="Butler J."/>
            <person name="Gnerre S."/>
            <person name="Grabherr M."/>
            <person name="Mauceli E."/>
            <person name="Brockman W."/>
            <person name="Kodira C."/>
            <person name="Alvarado L."/>
            <person name="Zeng Q."/>
            <person name="Crawford M."/>
            <person name="Antoine C."/>
            <person name="Devon K."/>
            <person name="Galgiani J."/>
            <person name="Orsborn K."/>
            <person name="Lewis M.L."/>
            <person name="Nusbaum C."/>
            <person name="Galagan J."/>
            <person name="Birren B."/>
        </authorList>
    </citation>
    <scope>NUCLEOTIDE SEQUENCE [LARGE SCALE GENOMIC DNA]</scope>
    <source>
        <strain evidence="2 3">RMSCC 3488</strain>
    </source>
</reference>
<protein>
    <recommendedName>
        <fullName evidence="4">Myb-like domain-containing protein</fullName>
    </recommendedName>
</protein>
<feature type="region of interest" description="Disordered" evidence="1">
    <location>
        <begin position="237"/>
        <end position="258"/>
    </location>
</feature>
<reference evidence="3" key="3">
    <citation type="journal article" date="2010" name="Genome Res.">
        <title>Population genomic sequencing of Coccidioides fungi reveals recent hybridization and transposon control.</title>
        <authorList>
            <person name="Neafsey D.E."/>
            <person name="Barker B.M."/>
            <person name="Sharpton T.J."/>
            <person name="Stajich J.E."/>
            <person name="Park D.J."/>
            <person name="Whiston E."/>
            <person name="Hung C.-Y."/>
            <person name="McMahan C."/>
            <person name="White J."/>
            <person name="Sykes S."/>
            <person name="Heiman D."/>
            <person name="Young S."/>
            <person name="Zeng Q."/>
            <person name="Abouelleil A."/>
            <person name="Aftuck L."/>
            <person name="Bessette D."/>
            <person name="Brown A."/>
            <person name="FitzGerald M."/>
            <person name="Lui A."/>
            <person name="Macdonald J.P."/>
            <person name="Priest M."/>
            <person name="Orbach M.J."/>
            <person name="Galgiani J.N."/>
            <person name="Kirkland T.N."/>
            <person name="Cole G.T."/>
            <person name="Birren B.W."/>
            <person name="Henn M.R."/>
            <person name="Taylor J.W."/>
            <person name="Rounsley S.D."/>
        </authorList>
    </citation>
    <scope>NUCLEOTIDE SEQUENCE [LARGE SCALE GENOMIC DNA]</scope>
    <source>
        <strain evidence="3">RMSCC 3488</strain>
    </source>
</reference>
<gene>
    <name evidence="2" type="ORF">CPAG_03273</name>
</gene>
<dbReference type="InterPro" id="IPR001005">
    <property type="entry name" value="SANT/Myb"/>
</dbReference>
<dbReference type="Proteomes" id="UP000054567">
    <property type="component" value="Unassembled WGS sequence"/>
</dbReference>
<evidence type="ECO:0008006" key="4">
    <source>
        <dbReference type="Google" id="ProtNLM"/>
    </source>
</evidence>
<sequence length="324" mass="35663">MPSSESPERGPSYPHDPLQVIPNSPRIVACNTQDPTTPPDELPPLEEGATGPGPSSPSTTSSDGSLEGFPSLPVLQNDNHIPIDPAILANGRPWEASSAVRPTITKAVWRSLMAGMRMLQRINTLTSRLVHNCTPPTSALRPMHPAPAVWVKALAANSRGVSSEEQRDWKNRPQSSLELLLHYLPIPSFTVRSHFLSLQLDERLQFLSWLFEGALASCTTEFNEGAKSAACLDDHGEIGPTRHGHSKRRKGHGGKLSQWSPEDGARLLSMIEDRQPWPEIARCFLERTESALRQRLFTLRKRRNRSGLDPAESATNTPALPVVI</sequence>
<evidence type="ECO:0000256" key="1">
    <source>
        <dbReference type="SAM" id="MobiDB-lite"/>
    </source>
</evidence>
<proteinExistence type="predicted"/>
<dbReference type="AlphaFoldDB" id="A0A0J6I694"/>